<dbReference type="GO" id="GO:0008168">
    <property type="term" value="F:methyltransferase activity"/>
    <property type="evidence" value="ECO:0007669"/>
    <property type="project" value="UniProtKB-KW"/>
</dbReference>
<dbReference type="PANTHER" id="PTHR43861">
    <property type="entry name" value="TRANS-ACONITATE 2-METHYLTRANSFERASE-RELATED"/>
    <property type="match status" value="1"/>
</dbReference>
<evidence type="ECO:0000313" key="2">
    <source>
        <dbReference type="Proteomes" id="UP001241072"/>
    </source>
</evidence>
<dbReference type="InterPro" id="IPR029063">
    <property type="entry name" value="SAM-dependent_MTases_sf"/>
</dbReference>
<keyword evidence="1" id="KW-0489">Methyltransferase</keyword>
<organism evidence="1 2">
    <name type="scientific">Antiquaquibacter soli</name>
    <dbReference type="NCBI Taxonomy" id="3064523"/>
    <lineage>
        <taxon>Bacteria</taxon>
        <taxon>Bacillati</taxon>
        <taxon>Actinomycetota</taxon>
        <taxon>Actinomycetes</taxon>
        <taxon>Micrococcales</taxon>
        <taxon>Microbacteriaceae</taxon>
        <taxon>Antiquaquibacter</taxon>
    </lineage>
</organism>
<evidence type="ECO:0000313" key="1">
    <source>
        <dbReference type="EMBL" id="MDO7882556.1"/>
    </source>
</evidence>
<name>A0ABT9BND8_9MICO</name>
<reference evidence="1 2" key="1">
    <citation type="submission" date="2023-07" db="EMBL/GenBank/DDBJ databases">
        <title>Protaetiibacter sp. nov WY-16 isolated from soil.</title>
        <authorList>
            <person name="Liu B."/>
            <person name="Wan Y."/>
        </authorList>
    </citation>
    <scope>NUCLEOTIDE SEQUENCE [LARGE SCALE GENOMIC DNA]</scope>
    <source>
        <strain evidence="1 2">WY-16</strain>
    </source>
</reference>
<protein>
    <submittedName>
        <fullName evidence="1">Class I SAM-dependent methyltransferase</fullName>
        <ecNumber evidence="1">2.1.1.-</ecNumber>
    </submittedName>
</protein>
<dbReference type="EC" id="2.1.1.-" evidence="1"/>
<dbReference type="RefSeq" id="WP_305002930.1">
    <property type="nucleotide sequence ID" value="NZ_JAUQUB010000001.1"/>
</dbReference>
<gene>
    <name evidence="1" type="ORF">Q5716_10000</name>
</gene>
<accession>A0ABT9BND8</accession>
<dbReference type="CDD" id="cd02440">
    <property type="entry name" value="AdoMet_MTases"/>
    <property type="match status" value="1"/>
</dbReference>
<dbReference type="GO" id="GO:0032259">
    <property type="term" value="P:methylation"/>
    <property type="evidence" value="ECO:0007669"/>
    <property type="project" value="UniProtKB-KW"/>
</dbReference>
<keyword evidence="1" id="KW-0808">Transferase</keyword>
<keyword evidence="2" id="KW-1185">Reference proteome</keyword>
<comment type="caution">
    <text evidence="1">The sequence shown here is derived from an EMBL/GenBank/DDBJ whole genome shotgun (WGS) entry which is preliminary data.</text>
</comment>
<dbReference type="Proteomes" id="UP001241072">
    <property type="component" value="Unassembled WGS sequence"/>
</dbReference>
<dbReference type="EMBL" id="JAUQUB010000001">
    <property type="protein sequence ID" value="MDO7882556.1"/>
    <property type="molecule type" value="Genomic_DNA"/>
</dbReference>
<sequence length="244" mass="26879">MADRQGDDAAYSRWKGWGSTHRFGQFTAGDADYYRRELRTATAIGRPVADVLEVGFGDGAFLGYGRSQGWRMTGTELSSVQVAAGLEAGFDVHPSTALDSFAESSFDLIVLFDVLEHLEQDTIVDFLSQLRSLLRPDGRMLLRYPNVDTWLGNALQYGDPTHVTQIGYYKMTYFAEAAGLEVLRYRGPVRRGFRTSIVHGLHRLTAGPLIAVSAAFVKALYYPGTPIVLTSVNSVCTVGVRRDA</sequence>
<dbReference type="Pfam" id="PF13489">
    <property type="entry name" value="Methyltransf_23"/>
    <property type="match status" value="1"/>
</dbReference>
<dbReference type="Gene3D" id="3.40.50.150">
    <property type="entry name" value="Vaccinia Virus protein VP39"/>
    <property type="match status" value="1"/>
</dbReference>
<dbReference type="SUPFAM" id="SSF53335">
    <property type="entry name" value="S-adenosyl-L-methionine-dependent methyltransferases"/>
    <property type="match status" value="1"/>
</dbReference>
<proteinExistence type="predicted"/>